<keyword evidence="9" id="KW-1208">Phospholipid metabolism</keyword>
<dbReference type="RefSeq" id="WP_091829221.1">
    <property type="nucleotide sequence ID" value="NZ_FNZK01000002.1"/>
</dbReference>
<evidence type="ECO:0000313" key="11">
    <source>
        <dbReference type="Proteomes" id="UP000199662"/>
    </source>
</evidence>
<evidence type="ECO:0000256" key="7">
    <source>
        <dbReference type="ARBA" id="ARBA00023098"/>
    </source>
</evidence>
<keyword evidence="7" id="KW-0443">Lipid metabolism</keyword>
<evidence type="ECO:0000256" key="1">
    <source>
        <dbReference type="ARBA" id="ARBA00022490"/>
    </source>
</evidence>
<dbReference type="PANTHER" id="PTHR43616">
    <property type="entry name" value="GLYCEROL DEHYDROGENASE"/>
    <property type="match status" value="1"/>
</dbReference>
<keyword evidence="8" id="KW-0594">Phospholipid biosynthesis</keyword>
<dbReference type="InterPro" id="IPR032837">
    <property type="entry name" value="G1PDH"/>
</dbReference>
<dbReference type="CDD" id="cd08175">
    <property type="entry name" value="G1PDH"/>
    <property type="match status" value="1"/>
</dbReference>
<evidence type="ECO:0000256" key="4">
    <source>
        <dbReference type="ARBA" id="ARBA00022857"/>
    </source>
</evidence>
<dbReference type="EMBL" id="FNZK01000002">
    <property type="protein sequence ID" value="SEJ02305.1"/>
    <property type="molecule type" value="Genomic_DNA"/>
</dbReference>
<evidence type="ECO:0000256" key="9">
    <source>
        <dbReference type="ARBA" id="ARBA00023264"/>
    </source>
</evidence>
<keyword evidence="5" id="KW-0560">Oxidoreductase</keyword>
<dbReference type="Proteomes" id="UP000199662">
    <property type="component" value="Unassembled WGS sequence"/>
</dbReference>
<evidence type="ECO:0000256" key="5">
    <source>
        <dbReference type="ARBA" id="ARBA00023002"/>
    </source>
</evidence>
<dbReference type="Gene3D" id="1.20.1090.10">
    <property type="entry name" value="Dehydroquinate synthase-like - alpha domain"/>
    <property type="match status" value="1"/>
</dbReference>
<dbReference type="InterPro" id="IPR016205">
    <property type="entry name" value="Glycerol_DH"/>
</dbReference>
<dbReference type="SUPFAM" id="SSF56796">
    <property type="entry name" value="Dehydroquinate synthase-like"/>
    <property type="match status" value="1"/>
</dbReference>
<dbReference type="GO" id="GO:0046872">
    <property type="term" value="F:metal ion binding"/>
    <property type="evidence" value="ECO:0007669"/>
    <property type="project" value="UniProtKB-KW"/>
</dbReference>
<accession>A0A1H6VQH3</accession>
<keyword evidence="6" id="KW-0520">NAD</keyword>
<evidence type="ECO:0000256" key="8">
    <source>
        <dbReference type="ARBA" id="ARBA00023209"/>
    </source>
</evidence>
<dbReference type="GO" id="GO:0016614">
    <property type="term" value="F:oxidoreductase activity, acting on CH-OH group of donors"/>
    <property type="evidence" value="ECO:0007669"/>
    <property type="project" value="InterPro"/>
</dbReference>
<protein>
    <submittedName>
        <fullName evidence="10">Glycerol-1-phosphate dehydrogenase [NAD(P)+]</fullName>
    </submittedName>
</protein>
<dbReference type="Pfam" id="PF13685">
    <property type="entry name" value="Fe-ADH_2"/>
    <property type="match status" value="1"/>
</dbReference>
<keyword evidence="2" id="KW-0444">Lipid biosynthesis</keyword>
<evidence type="ECO:0000256" key="3">
    <source>
        <dbReference type="ARBA" id="ARBA00022723"/>
    </source>
</evidence>
<evidence type="ECO:0000256" key="6">
    <source>
        <dbReference type="ARBA" id="ARBA00023027"/>
    </source>
</evidence>
<organism evidence="10 11">
    <name type="scientific">Propionispira arboris</name>
    <dbReference type="NCBI Taxonomy" id="84035"/>
    <lineage>
        <taxon>Bacteria</taxon>
        <taxon>Bacillati</taxon>
        <taxon>Bacillota</taxon>
        <taxon>Negativicutes</taxon>
        <taxon>Selenomonadales</taxon>
        <taxon>Selenomonadaceae</taxon>
        <taxon>Propionispira</taxon>
    </lineage>
</organism>
<dbReference type="STRING" id="84035.SAMN05660742_102304"/>
<dbReference type="GO" id="GO:0008654">
    <property type="term" value="P:phospholipid biosynthetic process"/>
    <property type="evidence" value="ECO:0007669"/>
    <property type="project" value="UniProtKB-KW"/>
</dbReference>
<keyword evidence="3" id="KW-0479">Metal-binding</keyword>
<evidence type="ECO:0000256" key="2">
    <source>
        <dbReference type="ARBA" id="ARBA00022516"/>
    </source>
</evidence>
<keyword evidence="4" id="KW-0521">NADP</keyword>
<gene>
    <name evidence="10" type="ORF">SAMN05660742_102304</name>
</gene>
<evidence type="ECO:0000313" key="10">
    <source>
        <dbReference type="EMBL" id="SEJ02305.1"/>
    </source>
</evidence>
<dbReference type="PANTHER" id="PTHR43616:SF5">
    <property type="entry name" value="GLYCEROL DEHYDROGENASE 1"/>
    <property type="match status" value="1"/>
</dbReference>
<dbReference type="AlphaFoldDB" id="A0A1H6VQH3"/>
<sequence length="462" mass="51449">MKLTMHNVSHLEINKFLGEKIDCECGKTHYMNVDEVIIKNGAIEMLGDILKKYKYQKALVVDDSHTHKAAGEKVIELLAAQQFDYKLFVYAVDRDLVPDENALGKLLVQIEKNIDVLVVIGSGVLNDIAKFISKQTNIPMILVATAPSMDGFVSNTSALTINNLKTSVSCNLPQVIIGDLDILQKAPKRMILAGLGDMIGKYSALIDWQLSRLINNEYYCEPSAQISRDAIEKCVKSVVDTNDNADFDAAAIKNIMEGLIRTGIAMSYVGNSRPASGSEHHMSHYWEMMFLFAGKEALFHGTKVGLTSIIIANIYEWFAKEKTIDFDAAKAKIKAFNETEWTNNITGFYGKAASGIIANAKKDQRNAINMRLKRVEFIKEHFSEIIDIIKTAQKASSIESLMKKAGAPIRPQEVGIDASIVHNSVLTAHEVRERYTILNMLSDLGMLEKYAQQVDTYISTKK</sequence>
<keyword evidence="1" id="KW-0963">Cytoplasm</keyword>
<keyword evidence="11" id="KW-1185">Reference proteome</keyword>
<dbReference type="Gene3D" id="3.40.50.1970">
    <property type="match status" value="1"/>
</dbReference>
<proteinExistence type="predicted"/>
<reference evidence="10 11" key="1">
    <citation type="submission" date="2016-10" db="EMBL/GenBank/DDBJ databases">
        <authorList>
            <person name="de Groot N.N."/>
        </authorList>
    </citation>
    <scope>NUCLEOTIDE SEQUENCE [LARGE SCALE GENOMIC DNA]</scope>
    <source>
        <strain evidence="10 11">DSM 2179</strain>
    </source>
</reference>
<name>A0A1H6VQH3_9FIRM</name>